<gene>
    <name evidence="2" type="ORF">PPNO1_LOCUS5178</name>
</gene>
<protein>
    <submittedName>
        <fullName evidence="2">Uncharacterized protein</fullName>
    </submittedName>
</protein>
<name>A0A9P1M9R3_9PEZI</name>
<keyword evidence="1" id="KW-0472">Membrane</keyword>
<reference evidence="2" key="1">
    <citation type="submission" date="2022-11" db="EMBL/GenBank/DDBJ databases">
        <authorList>
            <person name="Scott C."/>
            <person name="Bruce N."/>
        </authorList>
    </citation>
    <scope>NUCLEOTIDE SEQUENCE</scope>
</reference>
<feature type="transmembrane region" description="Helical" evidence="1">
    <location>
        <begin position="139"/>
        <end position="160"/>
    </location>
</feature>
<dbReference type="OrthoDB" id="4582561at2759"/>
<sequence>MNSAPWGDTPRRAYNLPFQNDCDATASYAQGMLLGGYPEPSYGDAATFFKAMFPGENLSSDTIIEYHDYFWQPNFDLYRFEEGFAPCQRQLCAATTAHVDNTGMGVGMLVSLGLEADSPSLPVHRVRPRHLRLYGSTRHFFICAIILCLGSSIGLLADAVHNSHVESLGEVGGRVRPYGHQLLAVAITYFSLAATVPAYLWGSRRQWLDAPLLVFTWLLSAIAIIINNLGSSGSRQTSFSRICPDDFIPSGVLMACLFFTHGVGAWCPALFALMWAKPTIRRGLRALILLYAVLGFLAVWAFLLILYIFVSKTSWIKANVFDLGQGLAVALWIPLIYEVVHSAIVGIDRGLTAGLPREYVAIREGEINDDVDDDPVFVPGMAPGPRGALRAPVAPPGGYYSAGSVPGTALGMTPNRRRR</sequence>
<keyword evidence="3" id="KW-1185">Reference proteome</keyword>
<dbReference type="AlphaFoldDB" id="A0A9P1M9R3"/>
<evidence type="ECO:0000256" key="1">
    <source>
        <dbReference type="SAM" id="Phobius"/>
    </source>
</evidence>
<feature type="transmembrane region" description="Helical" evidence="1">
    <location>
        <begin position="212"/>
        <end position="230"/>
    </location>
</feature>
<dbReference type="EMBL" id="CALLCH030000012">
    <property type="protein sequence ID" value="CAI4215467.1"/>
    <property type="molecule type" value="Genomic_DNA"/>
</dbReference>
<keyword evidence="1" id="KW-1133">Transmembrane helix</keyword>
<organism evidence="2 3">
    <name type="scientific">Parascedosporium putredinis</name>
    <dbReference type="NCBI Taxonomy" id="1442378"/>
    <lineage>
        <taxon>Eukaryota</taxon>
        <taxon>Fungi</taxon>
        <taxon>Dikarya</taxon>
        <taxon>Ascomycota</taxon>
        <taxon>Pezizomycotina</taxon>
        <taxon>Sordariomycetes</taxon>
        <taxon>Hypocreomycetidae</taxon>
        <taxon>Microascales</taxon>
        <taxon>Microascaceae</taxon>
        <taxon>Parascedosporium</taxon>
    </lineage>
</organism>
<keyword evidence="1" id="KW-0812">Transmembrane</keyword>
<comment type="caution">
    <text evidence="2">The sequence shown here is derived from an EMBL/GenBank/DDBJ whole genome shotgun (WGS) entry which is preliminary data.</text>
</comment>
<proteinExistence type="predicted"/>
<feature type="transmembrane region" description="Helical" evidence="1">
    <location>
        <begin position="288"/>
        <end position="309"/>
    </location>
</feature>
<evidence type="ECO:0000313" key="3">
    <source>
        <dbReference type="Proteomes" id="UP000838763"/>
    </source>
</evidence>
<feature type="transmembrane region" description="Helical" evidence="1">
    <location>
        <begin position="329"/>
        <end position="347"/>
    </location>
</feature>
<feature type="transmembrane region" description="Helical" evidence="1">
    <location>
        <begin position="250"/>
        <end position="276"/>
    </location>
</feature>
<dbReference type="Proteomes" id="UP000838763">
    <property type="component" value="Unassembled WGS sequence"/>
</dbReference>
<feature type="transmembrane region" description="Helical" evidence="1">
    <location>
        <begin position="180"/>
        <end position="200"/>
    </location>
</feature>
<evidence type="ECO:0000313" key="2">
    <source>
        <dbReference type="EMBL" id="CAI4215467.1"/>
    </source>
</evidence>
<accession>A0A9P1M9R3</accession>